<organism evidence="1 2">
    <name type="scientific">Clostridium grantii DSM 8605</name>
    <dbReference type="NCBI Taxonomy" id="1121316"/>
    <lineage>
        <taxon>Bacteria</taxon>
        <taxon>Bacillati</taxon>
        <taxon>Bacillota</taxon>
        <taxon>Clostridia</taxon>
        <taxon>Eubacteriales</taxon>
        <taxon>Clostridiaceae</taxon>
        <taxon>Clostridium</taxon>
    </lineage>
</organism>
<evidence type="ECO:0000313" key="2">
    <source>
        <dbReference type="Proteomes" id="UP000184447"/>
    </source>
</evidence>
<gene>
    <name evidence="1" type="ORF">SAMN02745207_03492</name>
</gene>
<evidence type="ECO:0008006" key="3">
    <source>
        <dbReference type="Google" id="ProtNLM"/>
    </source>
</evidence>
<protein>
    <recommendedName>
        <fullName evidence="3">Holin</fullName>
    </recommendedName>
</protein>
<dbReference type="Proteomes" id="UP000184447">
    <property type="component" value="Unassembled WGS sequence"/>
</dbReference>
<reference evidence="1 2" key="1">
    <citation type="submission" date="2016-11" db="EMBL/GenBank/DDBJ databases">
        <authorList>
            <person name="Jaros S."/>
            <person name="Januszkiewicz K."/>
            <person name="Wedrychowicz H."/>
        </authorList>
    </citation>
    <scope>NUCLEOTIDE SEQUENCE [LARGE SCALE GENOMIC DNA]</scope>
    <source>
        <strain evidence="1 2">DSM 8605</strain>
    </source>
</reference>
<dbReference type="EMBL" id="FQXM01000026">
    <property type="protein sequence ID" value="SHH96753.1"/>
    <property type="molecule type" value="Genomic_DNA"/>
</dbReference>
<evidence type="ECO:0000313" key="1">
    <source>
        <dbReference type="EMBL" id="SHH96753.1"/>
    </source>
</evidence>
<accession>A0A1M5XC30</accession>
<sequence>MFDNKILLLTTLIYGIVETLEKFGLKKQLAHPIAIPLGIIGSFFILPSTSLYEHIINGIYAGLMSVGTCDTLCNVVDRVKEKNISKMKS</sequence>
<dbReference type="OrthoDB" id="1931437at2"/>
<dbReference type="AlphaFoldDB" id="A0A1M5XC30"/>
<keyword evidence="2" id="KW-1185">Reference proteome</keyword>
<proteinExistence type="predicted"/>
<name>A0A1M5XC30_9CLOT</name>
<dbReference type="RefSeq" id="WP_073340031.1">
    <property type="nucleotide sequence ID" value="NZ_FQXM01000026.1"/>
</dbReference>